<dbReference type="STRING" id="399736.SAMN04489720_2651"/>
<proteinExistence type="predicted"/>
<evidence type="ECO:0000313" key="1">
    <source>
        <dbReference type="EMBL" id="SDH86517.1"/>
    </source>
</evidence>
<dbReference type="EMBL" id="LT629695">
    <property type="protein sequence ID" value="SDH86517.1"/>
    <property type="molecule type" value="Genomic_DNA"/>
</dbReference>
<name>A0A1G8FWM7_9MICO</name>
<gene>
    <name evidence="1" type="ORF">SAMN04489720_2651</name>
</gene>
<sequence length="345" mass="37364">MGAVVDPRPAPVTDGRLTVDHRARWTSDAWRADMHAWIRDALAARGETVTAIAEHRVRIWSAVLRIETDAGVRWAKENHPGSASEMAATAIAHRVAPTLVLEPLAVDAARARMLTADAGLLHEGGEAPLATRIELAETAAALQRALVPHADELVAAGVPDIRPERLVEHLRERVAQAGALPVEHPLHLDAGARVRIAALEPRIHDLLAELADARVPASLEHDDLHLGNAFEVDGRIRIGDLGDAVVAHPFGTLRVMLGVARARDVPADDRARIRAAYLDGFADLADRATLERAADAAIALSGVQRWEAWWRLMRDAPVAAIDEYRPFVQPLLRTLGDVDAAIANH</sequence>
<protein>
    <recommendedName>
        <fullName evidence="3">Phosphotransferase enzyme family protein</fullName>
    </recommendedName>
</protein>
<organism evidence="1 2">
    <name type="scientific">Agrococcus jejuensis</name>
    <dbReference type="NCBI Taxonomy" id="399736"/>
    <lineage>
        <taxon>Bacteria</taxon>
        <taxon>Bacillati</taxon>
        <taxon>Actinomycetota</taxon>
        <taxon>Actinomycetes</taxon>
        <taxon>Micrococcales</taxon>
        <taxon>Microbacteriaceae</taxon>
        <taxon>Agrococcus</taxon>
    </lineage>
</organism>
<reference evidence="2" key="1">
    <citation type="submission" date="2016-10" db="EMBL/GenBank/DDBJ databases">
        <authorList>
            <person name="Varghese N."/>
            <person name="Submissions S."/>
        </authorList>
    </citation>
    <scope>NUCLEOTIDE SEQUENCE [LARGE SCALE GENOMIC DNA]</scope>
    <source>
        <strain evidence="2">DSM 22002</strain>
    </source>
</reference>
<dbReference type="AlphaFoldDB" id="A0A1G8FWM7"/>
<dbReference type="Proteomes" id="UP000198822">
    <property type="component" value="Chromosome I"/>
</dbReference>
<evidence type="ECO:0000313" key="2">
    <source>
        <dbReference type="Proteomes" id="UP000198822"/>
    </source>
</evidence>
<dbReference type="SUPFAM" id="SSF56112">
    <property type="entry name" value="Protein kinase-like (PK-like)"/>
    <property type="match status" value="1"/>
</dbReference>
<dbReference type="InterPro" id="IPR011009">
    <property type="entry name" value="Kinase-like_dom_sf"/>
</dbReference>
<keyword evidence="2" id="KW-1185">Reference proteome</keyword>
<evidence type="ECO:0008006" key="3">
    <source>
        <dbReference type="Google" id="ProtNLM"/>
    </source>
</evidence>
<accession>A0A1G8FWM7</accession>